<gene>
    <name evidence="2" type="ORF">TIFTF001_018929</name>
</gene>
<evidence type="ECO:0000256" key="1">
    <source>
        <dbReference type="SAM" id="Phobius"/>
    </source>
</evidence>
<dbReference type="AlphaFoldDB" id="A0AA88D8D1"/>
<keyword evidence="1" id="KW-0812">Transmembrane</keyword>
<organism evidence="2 3">
    <name type="scientific">Ficus carica</name>
    <name type="common">Common fig</name>
    <dbReference type="NCBI Taxonomy" id="3494"/>
    <lineage>
        <taxon>Eukaryota</taxon>
        <taxon>Viridiplantae</taxon>
        <taxon>Streptophyta</taxon>
        <taxon>Embryophyta</taxon>
        <taxon>Tracheophyta</taxon>
        <taxon>Spermatophyta</taxon>
        <taxon>Magnoliopsida</taxon>
        <taxon>eudicotyledons</taxon>
        <taxon>Gunneridae</taxon>
        <taxon>Pentapetalae</taxon>
        <taxon>rosids</taxon>
        <taxon>fabids</taxon>
        <taxon>Rosales</taxon>
        <taxon>Moraceae</taxon>
        <taxon>Ficeae</taxon>
        <taxon>Ficus</taxon>
    </lineage>
</organism>
<evidence type="ECO:0000313" key="2">
    <source>
        <dbReference type="EMBL" id="GMN49748.1"/>
    </source>
</evidence>
<keyword evidence="1" id="KW-0472">Membrane</keyword>
<name>A0AA88D8D1_FICCA</name>
<dbReference type="Gramene" id="FCD_00002979-RA">
    <property type="protein sequence ID" value="FCD_00002979-RA:cds"/>
    <property type="gene ID" value="FCD_00002979"/>
</dbReference>
<protein>
    <submittedName>
        <fullName evidence="2">Uncharacterized protein</fullName>
    </submittedName>
</protein>
<keyword evidence="3" id="KW-1185">Reference proteome</keyword>
<accession>A0AA88D8D1</accession>
<dbReference type="EMBL" id="BTGU01000032">
    <property type="protein sequence ID" value="GMN49748.1"/>
    <property type="molecule type" value="Genomic_DNA"/>
</dbReference>
<feature type="transmembrane region" description="Helical" evidence="1">
    <location>
        <begin position="26"/>
        <end position="51"/>
    </location>
</feature>
<dbReference type="Proteomes" id="UP001187192">
    <property type="component" value="Unassembled WGS sequence"/>
</dbReference>
<keyword evidence="1" id="KW-1133">Transmembrane helix</keyword>
<evidence type="ECO:0000313" key="3">
    <source>
        <dbReference type="Proteomes" id="UP001187192"/>
    </source>
</evidence>
<comment type="caution">
    <text evidence="2">The sequence shown here is derived from an EMBL/GenBank/DDBJ whole genome shotgun (WGS) entry which is preliminary data.</text>
</comment>
<proteinExistence type="predicted"/>
<reference evidence="2" key="1">
    <citation type="submission" date="2023-07" db="EMBL/GenBank/DDBJ databases">
        <title>draft genome sequence of fig (Ficus carica).</title>
        <authorList>
            <person name="Takahashi T."/>
            <person name="Nishimura K."/>
        </authorList>
    </citation>
    <scope>NUCLEOTIDE SEQUENCE</scope>
</reference>
<sequence>MTPPKLTSNFFFPSHSFTLLLSPLTYFLFLTLAFTVTVTAVIVLLLEICLVQRTIATRSHLHKGPPLCTLSLTQGRRNHLIPLMHVGDFVAVAGGHRSVVPHGMISLVVGGYQW</sequence>